<feature type="domain" description="POTRA" evidence="2">
    <location>
        <begin position="278"/>
        <end position="342"/>
    </location>
</feature>
<evidence type="ECO:0000313" key="4">
    <source>
        <dbReference type="Proteomes" id="UP000886657"/>
    </source>
</evidence>
<protein>
    <recommendedName>
        <fullName evidence="2">POTRA domain-containing protein</fullName>
    </recommendedName>
</protein>
<dbReference type="Gene3D" id="3.10.20.310">
    <property type="entry name" value="membrane protein fhac"/>
    <property type="match status" value="2"/>
</dbReference>
<dbReference type="AlphaFoldDB" id="A0A9D7SCU0"/>
<evidence type="ECO:0000259" key="2">
    <source>
        <dbReference type="Pfam" id="PF07244"/>
    </source>
</evidence>
<proteinExistence type="predicted"/>
<sequence length="527" mass="58494">MRLRAVLGIGLLALAPAGAQEADGFRVLNAIRIEGGDEDDRRLAAAALGLKPAQSVSVAGFQQALTAVRLVDRFLSVEGRLGEDGSAELRLVPLRPLETWRWEGDAIPSSLVKTLLPELRKGQRQGPLSRAALERLAERRLREAGYPAATVGVISTEEGRSLRLVLSLGAPALIREIRIEGDLAPYSREKLLKEAGLDPGTTSWTPAVIREAQMRLRKLFVNDHRWWSLHDGRLEGTAQLTPGADPGLLLLEVHPGPKVSLGAKGLNPLKTLFGQPRLAEFVPLARAERYSPSLLEEGAGRITTYFRNQGYPEAKVRYERVVRAGTAERPEAVAITYFVEKGPRRSLGRIHFEGNRELSEEELRKEVLLPKRFLFLPPHAKTETVKALEDRVTAYYLQRGFPDVQVRRRVDTGADGSVEVRLIIREGQRRFLDALVLELPSDAGLPRGPLSKSLLLAFSDRVSPVAGTNLYRTDRRHFKGYEGTLEGTPRGPASASSPPCRWYGTTWPWWWRICASGCPPPERRSPR</sequence>
<feature type="domain" description="POTRA" evidence="2">
    <location>
        <begin position="348"/>
        <end position="427"/>
    </location>
</feature>
<accession>A0A9D7SCU0</accession>
<comment type="caution">
    <text evidence="3">The sequence shown here is derived from an EMBL/GenBank/DDBJ whole genome shotgun (WGS) entry which is preliminary data.</text>
</comment>
<keyword evidence="1" id="KW-0732">Signal</keyword>
<organism evidence="3 4">
    <name type="scientific">Candidatus Geothrix skivensis</name>
    <dbReference type="NCBI Taxonomy" id="2954439"/>
    <lineage>
        <taxon>Bacteria</taxon>
        <taxon>Pseudomonadati</taxon>
        <taxon>Acidobacteriota</taxon>
        <taxon>Holophagae</taxon>
        <taxon>Holophagales</taxon>
        <taxon>Holophagaceae</taxon>
        <taxon>Geothrix</taxon>
    </lineage>
</organism>
<dbReference type="GO" id="GO:0019867">
    <property type="term" value="C:outer membrane"/>
    <property type="evidence" value="ECO:0007669"/>
    <property type="project" value="InterPro"/>
</dbReference>
<gene>
    <name evidence="3" type="ORF">IPP58_01650</name>
</gene>
<evidence type="ECO:0000256" key="1">
    <source>
        <dbReference type="SAM" id="SignalP"/>
    </source>
</evidence>
<dbReference type="Pfam" id="PF07244">
    <property type="entry name" value="POTRA"/>
    <property type="match status" value="2"/>
</dbReference>
<feature type="chain" id="PRO_5038672051" description="POTRA domain-containing protein" evidence="1">
    <location>
        <begin position="22"/>
        <end position="527"/>
    </location>
</feature>
<feature type="signal peptide" evidence="1">
    <location>
        <begin position="1"/>
        <end position="21"/>
    </location>
</feature>
<name>A0A9D7SCU0_9BACT</name>
<evidence type="ECO:0000313" key="3">
    <source>
        <dbReference type="EMBL" id="MBK9795202.1"/>
    </source>
</evidence>
<dbReference type="EMBL" id="JADKIO010000004">
    <property type="protein sequence ID" value="MBK9795202.1"/>
    <property type="molecule type" value="Genomic_DNA"/>
</dbReference>
<reference evidence="3" key="1">
    <citation type="submission" date="2020-10" db="EMBL/GenBank/DDBJ databases">
        <title>Connecting structure to function with the recovery of over 1000 high-quality activated sludge metagenome-assembled genomes encoding full-length rRNA genes using long-read sequencing.</title>
        <authorList>
            <person name="Singleton C.M."/>
            <person name="Petriglieri F."/>
            <person name="Kristensen J.M."/>
            <person name="Kirkegaard R.H."/>
            <person name="Michaelsen T.Y."/>
            <person name="Andersen M.H."/>
            <person name="Karst S.M."/>
            <person name="Dueholm M.S."/>
            <person name="Nielsen P.H."/>
            <person name="Albertsen M."/>
        </authorList>
    </citation>
    <scope>NUCLEOTIDE SEQUENCE</scope>
    <source>
        <strain evidence="3">Skiv_18-Q3-R9-52_MAXAC.067</strain>
    </source>
</reference>
<dbReference type="Proteomes" id="UP000886657">
    <property type="component" value="Unassembled WGS sequence"/>
</dbReference>
<dbReference type="InterPro" id="IPR010827">
    <property type="entry name" value="BamA/TamA_POTRA"/>
</dbReference>